<sequence length="91" mass="10498">MKHFAVRPVTLVRIASVGSQVHFVYNVVMSFGGNLKPLYCRRKFYGIKSQDAIGLSSGIRIQDLFHGLTIIRRMRNKIEALLQEVRSWTYN</sequence>
<comment type="caution">
    <text evidence="1">The sequence shown here is derived from an EMBL/GenBank/DDBJ whole genome shotgun (WGS) entry which is preliminary data.</text>
</comment>
<name>A0AAN9EY91_CLITE</name>
<dbReference type="Proteomes" id="UP001359559">
    <property type="component" value="Unassembled WGS sequence"/>
</dbReference>
<dbReference type="EMBL" id="JAYKXN010000008">
    <property type="protein sequence ID" value="KAK7265521.1"/>
    <property type="molecule type" value="Genomic_DNA"/>
</dbReference>
<organism evidence="1 2">
    <name type="scientific">Clitoria ternatea</name>
    <name type="common">Butterfly pea</name>
    <dbReference type="NCBI Taxonomy" id="43366"/>
    <lineage>
        <taxon>Eukaryota</taxon>
        <taxon>Viridiplantae</taxon>
        <taxon>Streptophyta</taxon>
        <taxon>Embryophyta</taxon>
        <taxon>Tracheophyta</taxon>
        <taxon>Spermatophyta</taxon>
        <taxon>Magnoliopsida</taxon>
        <taxon>eudicotyledons</taxon>
        <taxon>Gunneridae</taxon>
        <taxon>Pentapetalae</taxon>
        <taxon>rosids</taxon>
        <taxon>fabids</taxon>
        <taxon>Fabales</taxon>
        <taxon>Fabaceae</taxon>
        <taxon>Papilionoideae</taxon>
        <taxon>50 kb inversion clade</taxon>
        <taxon>NPAAA clade</taxon>
        <taxon>indigoferoid/millettioid clade</taxon>
        <taxon>Phaseoleae</taxon>
        <taxon>Clitoria</taxon>
    </lineage>
</organism>
<proteinExistence type="predicted"/>
<keyword evidence="2" id="KW-1185">Reference proteome</keyword>
<reference evidence="1 2" key="1">
    <citation type="submission" date="2024-01" db="EMBL/GenBank/DDBJ databases">
        <title>The genomes of 5 underutilized Papilionoideae crops provide insights into root nodulation and disease resistance.</title>
        <authorList>
            <person name="Yuan L."/>
        </authorList>
    </citation>
    <scope>NUCLEOTIDE SEQUENCE [LARGE SCALE GENOMIC DNA]</scope>
    <source>
        <strain evidence="1">LY-2023</strain>
        <tissue evidence="1">Leaf</tissue>
    </source>
</reference>
<evidence type="ECO:0000313" key="1">
    <source>
        <dbReference type="EMBL" id="KAK7265521.1"/>
    </source>
</evidence>
<accession>A0AAN9EY91</accession>
<gene>
    <name evidence="1" type="ORF">RJT34_33141</name>
</gene>
<evidence type="ECO:0000313" key="2">
    <source>
        <dbReference type="Proteomes" id="UP001359559"/>
    </source>
</evidence>
<protein>
    <submittedName>
        <fullName evidence="1">Uncharacterized protein</fullName>
    </submittedName>
</protein>
<dbReference type="AlphaFoldDB" id="A0AAN9EY91"/>